<accession>A0AAV7VW68</accession>
<evidence type="ECO:0000313" key="3">
    <source>
        <dbReference type="Proteomes" id="UP001066276"/>
    </source>
</evidence>
<comment type="caution">
    <text evidence="2">The sequence shown here is derived from an EMBL/GenBank/DDBJ whole genome shotgun (WGS) entry which is preliminary data.</text>
</comment>
<feature type="region of interest" description="Disordered" evidence="1">
    <location>
        <begin position="1"/>
        <end position="124"/>
    </location>
</feature>
<organism evidence="2 3">
    <name type="scientific">Pleurodeles waltl</name>
    <name type="common">Iberian ribbed newt</name>
    <dbReference type="NCBI Taxonomy" id="8319"/>
    <lineage>
        <taxon>Eukaryota</taxon>
        <taxon>Metazoa</taxon>
        <taxon>Chordata</taxon>
        <taxon>Craniata</taxon>
        <taxon>Vertebrata</taxon>
        <taxon>Euteleostomi</taxon>
        <taxon>Amphibia</taxon>
        <taxon>Batrachia</taxon>
        <taxon>Caudata</taxon>
        <taxon>Salamandroidea</taxon>
        <taxon>Salamandridae</taxon>
        <taxon>Pleurodelinae</taxon>
        <taxon>Pleurodeles</taxon>
    </lineage>
</organism>
<evidence type="ECO:0000313" key="2">
    <source>
        <dbReference type="EMBL" id="KAJ1205924.1"/>
    </source>
</evidence>
<dbReference type="EMBL" id="JANPWB010000002">
    <property type="protein sequence ID" value="KAJ1205924.1"/>
    <property type="molecule type" value="Genomic_DNA"/>
</dbReference>
<gene>
    <name evidence="2" type="ORF">NDU88_001344</name>
</gene>
<proteinExistence type="predicted"/>
<reference evidence="2" key="1">
    <citation type="journal article" date="2022" name="bioRxiv">
        <title>Sequencing and chromosome-scale assembly of the giantPleurodeles waltlgenome.</title>
        <authorList>
            <person name="Brown T."/>
            <person name="Elewa A."/>
            <person name="Iarovenko S."/>
            <person name="Subramanian E."/>
            <person name="Araus A.J."/>
            <person name="Petzold A."/>
            <person name="Susuki M."/>
            <person name="Suzuki K.-i.T."/>
            <person name="Hayashi T."/>
            <person name="Toyoda A."/>
            <person name="Oliveira C."/>
            <person name="Osipova E."/>
            <person name="Leigh N.D."/>
            <person name="Simon A."/>
            <person name="Yun M.H."/>
        </authorList>
    </citation>
    <scope>NUCLEOTIDE SEQUENCE</scope>
    <source>
        <strain evidence="2">20211129_DDA</strain>
        <tissue evidence="2">Liver</tissue>
    </source>
</reference>
<dbReference type="AlphaFoldDB" id="A0AAV7VW68"/>
<feature type="compositionally biased region" description="Basic and acidic residues" evidence="1">
    <location>
        <begin position="38"/>
        <end position="50"/>
    </location>
</feature>
<keyword evidence="3" id="KW-1185">Reference proteome</keyword>
<name>A0AAV7VW68_PLEWA</name>
<dbReference type="Proteomes" id="UP001066276">
    <property type="component" value="Chromosome 1_2"/>
</dbReference>
<sequence>MDAIPDPDVLRSGTNQAEFLGEEGQKKALQTATESSSEEEKAERGGRESESDSGGNGERNSSSDAGVKTANPGERQCWRTGGRQRGERRRKTRWRFAGGEQHPETRRKRQLNRPWPRSGKSVATAGVWDRTYLIRGRGRRRKPMATERE</sequence>
<protein>
    <submittedName>
        <fullName evidence="2">Uncharacterized protein</fullName>
    </submittedName>
</protein>
<evidence type="ECO:0000256" key="1">
    <source>
        <dbReference type="SAM" id="MobiDB-lite"/>
    </source>
</evidence>